<dbReference type="Proteomes" id="UP000790787">
    <property type="component" value="Chromosome 17"/>
</dbReference>
<accession>A0AC58T2N1</accession>
<reference evidence="1" key="1">
    <citation type="journal article" date="2014" name="Nat. Commun.">
        <title>The tobacco genome sequence and its comparison with those of tomato and potato.</title>
        <authorList>
            <person name="Sierro N."/>
            <person name="Battey J.N."/>
            <person name="Ouadi S."/>
            <person name="Bakaher N."/>
            <person name="Bovet L."/>
            <person name="Willig A."/>
            <person name="Goepfert S."/>
            <person name="Peitsch M.C."/>
            <person name="Ivanov N.V."/>
        </authorList>
    </citation>
    <scope>NUCLEOTIDE SEQUENCE [LARGE SCALE GENOMIC DNA]</scope>
</reference>
<evidence type="ECO:0000313" key="1">
    <source>
        <dbReference type="Proteomes" id="UP000790787"/>
    </source>
</evidence>
<name>A0AC58T2N1_TOBAC</name>
<reference evidence="2" key="2">
    <citation type="submission" date="2025-08" db="UniProtKB">
        <authorList>
            <consortium name="RefSeq"/>
        </authorList>
    </citation>
    <scope>IDENTIFICATION</scope>
    <source>
        <tissue evidence="2">Leaf</tissue>
    </source>
</reference>
<gene>
    <name evidence="2" type="primary">LOC142171690</name>
</gene>
<dbReference type="RefSeq" id="XP_075091479.1">
    <property type="nucleotide sequence ID" value="XM_075235378.1"/>
</dbReference>
<evidence type="ECO:0000313" key="2">
    <source>
        <dbReference type="RefSeq" id="XP_075091479.1"/>
    </source>
</evidence>
<sequence length="315" mass="35707">MIVSLSARNKIGFIDGTIIKPSENSPQFRQWDRCNNMVISWLTNSLTPDIAESVQYSDTAQSIWTQLNKRYGTVNGTKVFEIKQELASTSQGSLDIASYFNKLNKLWDELGFMCASRGSSCTCAPKSELQREDDENKLHQFLIGLNETYVGVRSNMLMMQPPPSLDTTYNILLQDERQRQVSSPSYFRTDSASFNAYLTNKFPRTPAPPKQFTQRVKFKYNKSNIVCRYCKKPGNLVDKCYKLYGFPPGFKFTKGKRTVVNVEVHGHQNYAGLKNSVEVSHSPTEGSSDSESLIPGLTKDQYSQLMILLQHTQIS</sequence>
<keyword evidence="1" id="KW-1185">Reference proteome</keyword>
<proteinExistence type="predicted"/>
<organism evidence="1 2">
    <name type="scientific">Nicotiana tabacum</name>
    <name type="common">Common tobacco</name>
    <dbReference type="NCBI Taxonomy" id="4097"/>
    <lineage>
        <taxon>Eukaryota</taxon>
        <taxon>Viridiplantae</taxon>
        <taxon>Streptophyta</taxon>
        <taxon>Embryophyta</taxon>
        <taxon>Tracheophyta</taxon>
        <taxon>Spermatophyta</taxon>
        <taxon>Magnoliopsida</taxon>
        <taxon>eudicotyledons</taxon>
        <taxon>Gunneridae</taxon>
        <taxon>Pentapetalae</taxon>
        <taxon>asterids</taxon>
        <taxon>lamiids</taxon>
        <taxon>Solanales</taxon>
        <taxon>Solanaceae</taxon>
        <taxon>Nicotianoideae</taxon>
        <taxon>Nicotianeae</taxon>
        <taxon>Nicotiana</taxon>
    </lineage>
</organism>
<protein>
    <submittedName>
        <fullName evidence="2">Uncharacterized protein LOC142171690</fullName>
    </submittedName>
</protein>